<dbReference type="GO" id="GO:0000444">
    <property type="term" value="C:MIS12/MIND type complex"/>
    <property type="evidence" value="ECO:0007669"/>
    <property type="project" value="TreeGrafter"/>
</dbReference>
<comment type="subcellular location">
    <subcellularLocation>
        <location evidence="1">Chromosome</location>
        <location evidence="1">Centromere</location>
        <location evidence="1">Kinetochore</location>
    </subcellularLocation>
</comment>
<evidence type="ECO:0000313" key="11">
    <source>
        <dbReference type="EMBL" id="GBG78548.1"/>
    </source>
</evidence>
<evidence type="ECO:0000256" key="9">
    <source>
        <dbReference type="ARBA" id="ARBA00023328"/>
    </source>
</evidence>
<dbReference type="AlphaFoldDB" id="A0A388L8E8"/>
<evidence type="ECO:0000256" key="5">
    <source>
        <dbReference type="ARBA" id="ARBA00022776"/>
    </source>
</evidence>
<organism evidence="11 12">
    <name type="scientific">Chara braunii</name>
    <name type="common">Braun's stonewort</name>
    <dbReference type="NCBI Taxonomy" id="69332"/>
    <lineage>
        <taxon>Eukaryota</taxon>
        <taxon>Viridiplantae</taxon>
        <taxon>Streptophyta</taxon>
        <taxon>Charophyceae</taxon>
        <taxon>Charales</taxon>
        <taxon>Characeae</taxon>
        <taxon>Chara</taxon>
    </lineage>
</organism>
<keyword evidence="6" id="KW-0995">Kinetochore</keyword>
<keyword evidence="5" id="KW-0498">Mitosis</keyword>
<evidence type="ECO:0000256" key="8">
    <source>
        <dbReference type="ARBA" id="ARBA00023306"/>
    </source>
</evidence>
<keyword evidence="3" id="KW-0158">Chromosome</keyword>
<dbReference type="EMBL" id="BFEA01000298">
    <property type="protein sequence ID" value="GBG78548.1"/>
    <property type="molecule type" value="Genomic_DNA"/>
</dbReference>
<dbReference type="Gramene" id="GBG78548">
    <property type="protein sequence ID" value="GBG78548"/>
    <property type="gene ID" value="CBR_g27774"/>
</dbReference>
<dbReference type="InterPro" id="IPR008685">
    <property type="entry name" value="Centromere_Mis12"/>
</dbReference>
<evidence type="ECO:0000256" key="1">
    <source>
        <dbReference type="ARBA" id="ARBA00004629"/>
    </source>
</evidence>
<keyword evidence="4" id="KW-0132">Cell division</keyword>
<protein>
    <submittedName>
        <fullName evidence="11">Uncharacterized protein</fullName>
    </submittedName>
</protein>
<accession>A0A388L8E8</accession>
<keyword evidence="8" id="KW-0131">Cell cycle</keyword>
<comment type="caution">
    <text evidence="11">The sequence shown here is derived from an EMBL/GenBank/DDBJ whole genome shotgun (WGS) entry which is preliminary data.</text>
</comment>
<evidence type="ECO:0000256" key="2">
    <source>
        <dbReference type="ARBA" id="ARBA00008643"/>
    </source>
</evidence>
<dbReference type="PANTHER" id="PTHR14527">
    <property type="entry name" value="PROTEIN MIS12 HOMOLOG"/>
    <property type="match status" value="1"/>
</dbReference>
<dbReference type="GO" id="GO:0051301">
    <property type="term" value="P:cell division"/>
    <property type="evidence" value="ECO:0007669"/>
    <property type="project" value="UniProtKB-KW"/>
</dbReference>
<evidence type="ECO:0000256" key="6">
    <source>
        <dbReference type="ARBA" id="ARBA00022838"/>
    </source>
</evidence>
<keyword evidence="7 10" id="KW-0175">Coiled coil</keyword>
<name>A0A388L8E8_CHABU</name>
<comment type="similarity">
    <text evidence="2">Belongs to the mis12 family.</text>
</comment>
<dbReference type="Proteomes" id="UP000265515">
    <property type="component" value="Unassembled WGS sequence"/>
</dbReference>
<dbReference type="GO" id="GO:0005634">
    <property type="term" value="C:nucleus"/>
    <property type="evidence" value="ECO:0007669"/>
    <property type="project" value="InterPro"/>
</dbReference>
<evidence type="ECO:0000256" key="7">
    <source>
        <dbReference type="ARBA" id="ARBA00023054"/>
    </source>
</evidence>
<gene>
    <name evidence="11" type="ORF">CBR_g27774</name>
</gene>
<evidence type="ECO:0000313" key="12">
    <source>
        <dbReference type="Proteomes" id="UP000265515"/>
    </source>
</evidence>
<keyword evidence="12" id="KW-1185">Reference proteome</keyword>
<dbReference type="GO" id="GO:0051382">
    <property type="term" value="P:kinetochore assembly"/>
    <property type="evidence" value="ECO:0007669"/>
    <property type="project" value="TreeGrafter"/>
</dbReference>
<reference evidence="11 12" key="1">
    <citation type="journal article" date="2018" name="Cell">
        <title>The Chara Genome: Secondary Complexity and Implications for Plant Terrestrialization.</title>
        <authorList>
            <person name="Nishiyama T."/>
            <person name="Sakayama H."/>
            <person name="Vries J.D."/>
            <person name="Buschmann H."/>
            <person name="Saint-Marcoux D."/>
            <person name="Ullrich K.K."/>
            <person name="Haas F.B."/>
            <person name="Vanderstraeten L."/>
            <person name="Becker D."/>
            <person name="Lang D."/>
            <person name="Vosolsobe S."/>
            <person name="Rombauts S."/>
            <person name="Wilhelmsson P.K.I."/>
            <person name="Janitza P."/>
            <person name="Kern R."/>
            <person name="Heyl A."/>
            <person name="Rumpler F."/>
            <person name="Villalobos L.I.A.C."/>
            <person name="Clay J.M."/>
            <person name="Skokan R."/>
            <person name="Toyoda A."/>
            <person name="Suzuki Y."/>
            <person name="Kagoshima H."/>
            <person name="Schijlen E."/>
            <person name="Tajeshwar N."/>
            <person name="Catarino B."/>
            <person name="Hetherington A.J."/>
            <person name="Saltykova A."/>
            <person name="Bonnot C."/>
            <person name="Breuninger H."/>
            <person name="Symeonidi A."/>
            <person name="Radhakrishnan G.V."/>
            <person name="Van Nieuwerburgh F."/>
            <person name="Deforce D."/>
            <person name="Chang C."/>
            <person name="Karol K.G."/>
            <person name="Hedrich R."/>
            <person name="Ulvskov P."/>
            <person name="Glockner G."/>
            <person name="Delwiche C.F."/>
            <person name="Petrasek J."/>
            <person name="Van de Peer Y."/>
            <person name="Friml J."/>
            <person name="Beilby M."/>
            <person name="Dolan L."/>
            <person name="Kohara Y."/>
            <person name="Sugano S."/>
            <person name="Fujiyama A."/>
            <person name="Delaux P.-M."/>
            <person name="Quint M."/>
            <person name="TheiBen G."/>
            <person name="Hagemann M."/>
            <person name="Harholt J."/>
            <person name="Dunand C."/>
            <person name="Zachgo S."/>
            <person name="Langdale J."/>
            <person name="Maumus F."/>
            <person name="Straeten D.V.D."/>
            <person name="Gould S.B."/>
            <person name="Rensing S.A."/>
        </authorList>
    </citation>
    <scope>NUCLEOTIDE SEQUENCE [LARGE SCALE GENOMIC DNA]</scope>
    <source>
        <strain evidence="11 12">S276</strain>
    </source>
</reference>
<evidence type="ECO:0000256" key="10">
    <source>
        <dbReference type="SAM" id="Coils"/>
    </source>
</evidence>
<keyword evidence="9" id="KW-0137">Centromere</keyword>
<dbReference type="PANTHER" id="PTHR14527:SF2">
    <property type="entry name" value="PROTEIN MIS12 HOMOLOG"/>
    <property type="match status" value="1"/>
</dbReference>
<proteinExistence type="inferred from homology"/>
<sequence>MALTNEGPPLTDGQDRTKAFWRKMGLDPEELLHGVDHLIWMSTYEAFDNFERALVYELSPKTEEDEARIRQAVQDVCDPEELKLERALGLMRQYAMRNVFYVPDELHLPDGDDGLEGRDSTSPSAHVANAGETLSIQGARAATVNDSLDEEYAQAEKLLNEELIALRQRLARAYKRNAALQRSLSEGEASIQSFRPLVEDLQSTVPKLREQGARTLSAMRTKLRELQAYQDTARTLLIGKKIKQREGPLLGGGVDDLLAGLTAHKHDGPFRLLPSSIK</sequence>
<evidence type="ECO:0000256" key="3">
    <source>
        <dbReference type="ARBA" id="ARBA00022454"/>
    </source>
</evidence>
<feature type="coiled-coil region" evidence="10">
    <location>
        <begin position="145"/>
        <end position="183"/>
    </location>
</feature>
<evidence type="ECO:0000256" key="4">
    <source>
        <dbReference type="ARBA" id="ARBA00022618"/>
    </source>
</evidence>
<dbReference type="GO" id="GO:0000070">
    <property type="term" value="P:mitotic sister chromatid segregation"/>
    <property type="evidence" value="ECO:0007669"/>
    <property type="project" value="TreeGrafter"/>
</dbReference>